<protein>
    <submittedName>
        <fullName evidence="4">GCN5-related N-acetyltransferase</fullName>
    </submittedName>
</protein>
<feature type="domain" description="N-acetyltransferase" evidence="3">
    <location>
        <begin position="12"/>
        <end position="146"/>
    </location>
</feature>
<dbReference type="InterPro" id="IPR016181">
    <property type="entry name" value="Acyl_CoA_acyltransferase"/>
</dbReference>
<dbReference type="KEGG" id="dmr:Deima_0949"/>
<dbReference type="OrthoDB" id="9803233at2"/>
<evidence type="ECO:0000313" key="5">
    <source>
        <dbReference type="Proteomes" id="UP000008635"/>
    </source>
</evidence>
<dbReference type="eggNOG" id="COG1246">
    <property type="taxonomic scope" value="Bacteria"/>
</dbReference>
<dbReference type="RefSeq" id="WP_013556107.1">
    <property type="nucleotide sequence ID" value="NC_014958.1"/>
</dbReference>
<organism evidence="4 5">
    <name type="scientific">Deinococcus maricopensis (strain DSM 21211 / LMG 22137 / NRRL B-23946 / LB-34)</name>
    <dbReference type="NCBI Taxonomy" id="709986"/>
    <lineage>
        <taxon>Bacteria</taxon>
        <taxon>Thermotogati</taxon>
        <taxon>Deinococcota</taxon>
        <taxon>Deinococci</taxon>
        <taxon>Deinococcales</taxon>
        <taxon>Deinococcaceae</taxon>
        <taxon>Deinococcus</taxon>
    </lineage>
</organism>
<dbReference type="PANTHER" id="PTHR43877">
    <property type="entry name" value="AMINOALKYLPHOSPHONATE N-ACETYLTRANSFERASE-RELATED-RELATED"/>
    <property type="match status" value="1"/>
</dbReference>
<keyword evidence="1 4" id="KW-0808">Transferase</keyword>
<reference evidence="4 5" key="1">
    <citation type="journal article" date="2011" name="Stand. Genomic Sci.">
        <title>Complete genome sequence of Deinococcus maricopensis type strain (LB-34).</title>
        <authorList>
            <person name="Pukall R."/>
            <person name="Zeytun A."/>
            <person name="Lucas S."/>
            <person name="Lapidus A."/>
            <person name="Hammon N."/>
            <person name="Deshpande S."/>
            <person name="Nolan M."/>
            <person name="Cheng J.F."/>
            <person name="Pitluck S."/>
            <person name="Liolios K."/>
            <person name="Pagani I."/>
            <person name="Mikhailova N."/>
            <person name="Ivanova N."/>
            <person name="Mavromatis K."/>
            <person name="Pati A."/>
            <person name="Tapia R."/>
            <person name="Han C."/>
            <person name="Goodwin L."/>
            <person name="Chen A."/>
            <person name="Palaniappan K."/>
            <person name="Land M."/>
            <person name="Hauser L."/>
            <person name="Chang Y.J."/>
            <person name="Jeffries C.D."/>
            <person name="Brambilla E.M."/>
            <person name="Rohde M."/>
            <person name="Goker M."/>
            <person name="Detter J.C."/>
            <person name="Woyke T."/>
            <person name="Bristow J."/>
            <person name="Eisen J.A."/>
            <person name="Markowitz V."/>
            <person name="Hugenholtz P."/>
            <person name="Kyrpides N.C."/>
            <person name="Klenk H.P."/>
        </authorList>
    </citation>
    <scope>NUCLEOTIDE SEQUENCE [LARGE SCALE GENOMIC DNA]</scope>
    <source>
        <strain evidence="5">DSM 21211 / LMG 22137 / NRRL B-23946 / LB-34</strain>
    </source>
</reference>
<name>E8U6B3_DEIML</name>
<gene>
    <name evidence="4" type="ordered locus">Deima_0949</name>
</gene>
<dbReference type="CDD" id="cd04301">
    <property type="entry name" value="NAT_SF"/>
    <property type="match status" value="1"/>
</dbReference>
<dbReference type="AlphaFoldDB" id="E8U6B3"/>
<dbReference type="InterPro" id="IPR000182">
    <property type="entry name" value="GNAT_dom"/>
</dbReference>
<dbReference type="PROSITE" id="PS51186">
    <property type="entry name" value="GNAT"/>
    <property type="match status" value="1"/>
</dbReference>
<sequence>MTLTATPTETEVKLSAATPADHDTIRALLNTCGLTTQSLNFDAPGTFWVARQDGRPVGCIGLEHGQGASLLRSTCVLPEARGLGVGRALVRSALTLATLRGDHGVYLFSNDAPDYWTRLGFSEVPSATLADVLPDAPQVLSGVTRGWIHEERAWHLELAPRPEQPEHLEEHEPQ</sequence>
<dbReference type="HOGENOM" id="CLU_120387_1_0_0"/>
<dbReference type="STRING" id="709986.Deima_0949"/>
<dbReference type="PANTHER" id="PTHR43877:SF2">
    <property type="entry name" value="AMINOALKYLPHOSPHONATE N-ACETYLTRANSFERASE-RELATED"/>
    <property type="match status" value="1"/>
</dbReference>
<dbReference type="Pfam" id="PF13508">
    <property type="entry name" value="Acetyltransf_7"/>
    <property type="match status" value="1"/>
</dbReference>
<evidence type="ECO:0000256" key="2">
    <source>
        <dbReference type="ARBA" id="ARBA00023315"/>
    </source>
</evidence>
<dbReference type="SUPFAM" id="SSF55729">
    <property type="entry name" value="Acyl-CoA N-acyltransferases (Nat)"/>
    <property type="match status" value="1"/>
</dbReference>
<dbReference type="EMBL" id="CP002454">
    <property type="protein sequence ID" value="ADV66602.1"/>
    <property type="molecule type" value="Genomic_DNA"/>
</dbReference>
<dbReference type="Proteomes" id="UP000008635">
    <property type="component" value="Chromosome"/>
</dbReference>
<dbReference type="InterPro" id="IPR050832">
    <property type="entry name" value="Bact_Acetyltransf"/>
</dbReference>
<evidence type="ECO:0000259" key="3">
    <source>
        <dbReference type="PROSITE" id="PS51186"/>
    </source>
</evidence>
<proteinExistence type="predicted"/>
<keyword evidence="5" id="KW-1185">Reference proteome</keyword>
<evidence type="ECO:0000313" key="4">
    <source>
        <dbReference type="EMBL" id="ADV66602.1"/>
    </source>
</evidence>
<dbReference type="Gene3D" id="3.40.630.30">
    <property type="match status" value="1"/>
</dbReference>
<reference evidence="5" key="2">
    <citation type="submission" date="2011-01" db="EMBL/GenBank/DDBJ databases">
        <title>The complete genome of Deinococcus maricopensis DSM 21211.</title>
        <authorList>
            <consortium name="US DOE Joint Genome Institute (JGI-PGF)"/>
            <person name="Lucas S."/>
            <person name="Copeland A."/>
            <person name="Lapidus A."/>
            <person name="Goodwin L."/>
            <person name="Pitluck S."/>
            <person name="Kyrpides N."/>
            <person name="Mavromatis K."/>
            <person name="Pagani I."/>
            <person name="Ivanova N."/>
            <person name="Ovchinnikova G."/>
            <person name="Zeytun A."/>
            <person name="Detter J.C."/>
            <person name="Han C."/>
            <person name="Land M."/>
            <person name="Hauser L."/>
            <person name="Markowitz V."/>
            <person name="Cheng J.-F."/>
            <person name="Hugenholtz P."/>
            <person name="Woyke T."/>
            <person name="Wu D."/>
            <person name="Pukall R."/>
            <person name="Gehrich-Schroeter G."/>
            <person name="Brambilla E."/>
            <person name="Klenk H.-P."/>
            <person name="Eisen J.A."/>
        </authorList>
    </citation>
    <scope>NUCLEOTIDE SEQUENCE [LARGE SCALE GENOMIC DNA]</scope>
    <source>
        <strain evidence="5">DSM 21211 / LMG 22137 / NRRL B-23946 / LB-34</strain>
    </source>
</reference>
<evidence type="ECO:0000256" key="1">
    <source>
        <dbReference type="ARBA" id="ARBA00022679"/>
    </source>
</evidence>
<accession>E8U6B3</accession>
<keyword evidence="2" id="KW-0012">Acyltransferase</keyword>
<dbReference type="GO" id="GO:0016747">
    <property type="term" value="F:acyltransferase activity, transferring groups other than amino-acyl groups"/>
    <property type="evidence" value="ECO:0007669"/>
    <property type="project" value="InterPro"/>
</dbReference>